<feature type="transmembrane region" description="Helical" evidence="1">
    <location>
        <begin position="153"/>
        <end position="170"/>
    </location>
</feature>
<evidence type="ECO:0000313" key="5">
    <source>
        <dbReference type="Proteomes" id="UP000515349"/>
    </source>
</evidence>
<gene>
    <name evidence="4" type="ORF">H1R16_00570</name>
    <name evidence="3" type="ORF">H2507_02700</name>
</gene>
<dbReference type="EMBL" id="CP059472">
    <property type="protein sequence ID" value="QMS98542.1"/>
    <property type="molecule type" value="Genomic_DNA"/>
</dbReference>
<dbReference type="PANTHER" id="PTHR22911:SF137">
    <property type="entry name" value="SOLUTE CARRIER FAMILY 35 MEMBER G2-RELATED"/>
    <property type="match status" value="1"/>
</dbReference>
<keyword evidence="1" id="KW-0812">Transmembrane</keyword>
<reference evidence="6" key="2">
    <citation type="submission" date="2020-07" db="EMBL/GenBank/DDBJ databases">
        <title>Flavobacterium sp. xlx-214.</title>
        <authorList>
            <person name="Yang C."/>
        </authorList>
    </citation>
    <scope>NUCLEOTIDE SEQUENCE [LARGE SCALE GENOMIC DNA]</scope>
    <source>
        <strain evidence="6">CX-624</strain>
    </source>
</reference>
<dbReference type="Proteomes" id="UP000539710">
    <property type="component" value="Unassembled WGS sequence"/>
</dbReference>
<proteinExistence type="predicted"/>
<dbReference type="KEGG" id="cbau:H1R16_00570"/>
<dbReference type="GO" id="GO:0016020">
    <property type="term" value="C:membrane"/>
    <property type="evidence" value="ECO:0007669"/>
    <property type="project" value="InterPro"/>
</dbReference>
<dbReference type="Pfam" id="PF00892">
    <property type="entry name" value="EamA"/>
    <property type="match status" value="2"/>
</dbReference>
<sequence length="288" mass="31959">MIALLITILGHLFYGTTNVMWKNPRNEMGTLPLIITRSFFSFLIFLISFFALTNLDLITIPKITFWDLLSTAAICAVNYFGLFFYLKSLKHAPVSSTIGFGKVSLIIGVLSAYFLYDEEISTVKIIMCIIVLIGVTFIERAARIGSAVMSKGLMYSILCKLFWGTSYLFVPFIDKLGPILFCVVLEFIVCTLSCLLLIGSRSKFPSHTVSRRTKFEIGILVVLGTGGTFCLNFALANISILLFATLALIEPILGLIISKIYHKERLTPLQYAGVWMGIVAAFVLGLTK</sequence>
<dbReference type="SUPFAM" id="SSF103481">
    <property type="entry name" value="Multidrug resistance efflux transporter EmrE"/>
    <property type="match status" value="2"/>
</dbReference>
<keyword evidence="1" id="KW-1133">Transmembrane helix</keyword>
<dbReference type="InterPro" id="IPR000620">
    <property type="entry name" value="EamA_dom"/>
</dbReference>
<dbReference type="RefSeq" id="WP_181886170.1">
    <property type="nucleotide sequence ID" value="NZ_CP059472.1"/>
</dbReference>
<keyword evidence="1" id="KW-0472">Membrane</keyword>
<dbReference type="EMBL" id="JACEUX010000001">
    <property type="protein sequence ID" value="MBA5246068.1"/>
    <property type="molecule type" value="Genomic_DNA"/>
</dbReference>
<reference evidence="4 5" key="1">
    <citation type="submission" date="2020-07" db="EMBL/GenBank/DDBJ databases">
        <title>Chryseobacterium sp.cx-624.</title>
        <authorList>
            <person name="Yang C."/>
        </authorList>
    </citation>
    <scope>NUCLEOTIDE SEQUENCE [LARGE SCALE GENOMIC DNA]</scope>
    <source>
        <strain evidence="5">cx-624</strain>
        <strain evidence="4">Cx-624</strain>
    </source>
</reference>
<accession>A0A7D7LML5</accession>
<evidence type="ECO:0000313" key="6">
    <source>
        <dbReference type="Proteomes" id="UP000539710"/>
    </source>
</evidence>
<organism evidence="4 5">
    <name type="scientific">Marnyiella aurantia</name>
    <dbReference type="NCBI Taxonomy" id="2758037"/>
    <lineage>
        <taxon>Bacteria</taxon>
        <taxon>Pseudomonadati</taxon>
        <taxon>Bacteroidota</taxon>
        <taxon>Flavobacteriia</taxon>
        <taxon>Flavobacteriales</taxon>
        <taxon>Weeksellaceae</taxon>
        <taxon>Marnyiella</taxon>
    </lineage>
</organism>
<dbReference type="AlphaFoldDB" id="A0A7D7LML5"/>
<feature type="domain" description="EamA" evidence="2">
    <location>
        <begin position="2"/>
        <end position="138"/>
    </location>
</feature>
<feature type="transmembrane region" description="Helical" evidence="1">
    <location>
        <begin position="122"/>
        <end position="141"/>
    </location>
</feature>
<name>A0A7D7LML5_9FLAO</name>
<evidence type="ECO:0000313" key="4">
    <source>
        <dbReference type="EMBL" id="QMS98542.1"/>
    </source>
</evidence>
<feature type="transmembrane region" description="Helical" evidence="1">
    <location>
        <begin position="269"/>
        <end position="287"/>
    </location>
</feature>
<feature type="transmembrane region" description="Helical" evidence="1">
    <location>
        <begin position="98"/>
        <end position="116"/>
    </location>
</feature>
<reference evidence="3" key="3">
    <citation type="submission" date="2020-07" db="EMBL/GenBank/DDBJ databases">
        <authorList>
            <person name="Yang C."/>
        </authorList>
    </citation>
    <scope>NUCLEOTIDE SEQUENCE</scope>
    <source>
        <strain evidence="3">Cx-624</strain>
    </source>
</reference>
<evidence type="ECO:0000313" key="3">
    <source>
        <dbReference type="EMBL" id="MBA5246068.1"/>
    </source>
</evidence>
<feature type="transmembrane region" description="Helical" evidence="1">
    <location>
        <begin position="219"/>
        <end position="249"/>
    </location>
</feature>
<feature type="transmembrane region" description="Helical" evidence="1">
    <location>
        <begin position="63"/>
        <end position="86"/>
    </location>
</feature>
<evidence type="ECO:0000259" key="2">
    <source>
        <dbReference type="Pfam" id="PF00892"/>
    </source>
</evidence>
<feature type="domain" description="EamA" evidence="2">
    <location>
        <begin position="151"/>
        <end position="284"/>
    </location>
</feature>
<keyword evidence="6" id="KW-1185">Reference proteome</keyword>
<protein>
    <submittedName>
        <fullName evidence="4">DMT family transporter</fullName>
    </submittedName>
</protein>
<feature type="transmembrane region" description="Helical" evidence="1">
    <location>
        <begin position="176"/>
        <end position="198"/>
    </location>
</feature>
<evidence type="ECO:0000256" key="1">
    <source>
        <dbReference type="SAM" id="Phobius"/>
    </source>
</evidence>
<dbReference type="InterPro" id="IPR037185">
    <property type="entry name" value="EmrE-like"/>
</dbReference>
<feature type="transmembrane region" description="Helical" evidence="1">
    <location>
        <begin position="30"/>
        <end position="51"/>
    </location>
</feature>
<dbReference type="Proteomes" id="UP000515349">
    <property type="component" value="Chromosome"/>
</dbReference>
<dbReference type="PANTHER" id="PTHR22911">
    <property type="entry name" value="ACYL-MALONYL CONDENSING ENZYME-RELATED"/>
    <property type="match status" value="1"/>
</dbReference>